<dbReference type="FunFam" id="3.40.50.300:FF:000216">
    <property type="entry name" value="Type VII secretion ATPase EccA"/>
    <property type="match status" value="1"/>
</dbReference>
<keyword evidence="7" id="KW-1185">Reference proteome</keyword>
<dbReference type="InterPro" id="IPR000641">
    <property type="entry name" value="CbxX/CfxQ"/>
</dbReference>
<dbReference type="RefSeq" id="WP_149677749.1">
    <property type="nucleotide sequence ID" value="NZ_FQZP01000004.1"/>
</dbReference>
<dbReference type="Pfam" id="PF17866">
    <property type="entry name" value="AAA_lid_6"/>
    <property type="match status" value="1"/>
</dbReference>
<gene>
    <name evidence="6" type="ORF">SAMN05444373_100483</name>
</gene>
<comment type="similarity">
    <text evidence="1">Belongs to the CbxX/CfxQ family.</text>
</comment>
<dbReference type="SUPFAM" id="SSF52540">
    <property type="entry name" value="P-loop containing nucleoside triphosphate hydrolases"/>
    <property type="match status" value="1"/>
</dbReference>
<dbReference type="SMART" id="SM00382">
    <property type="entry name" value="AAA"/>
    <property type="match status" value="1"/>
</dbReference>
<dbReference type="Pfam" id="PF00004">
    <property type="entry name" value="AAA"/>
    <property type="match status" value="1"/>
</dbReference>
<evidence type="ECO:0000256" key="3">
    <source>
        <dbReference type="ARBA" id="ARBA00022840"/>
    </source>
</evidence>
<dbReference type="AlphaFoldDB" id="A0A1M6C871"/>
<dbReference type="Gene3D" id="1.10.8.60">
    <property type="match status" value="1"/>
</dbReference>
<name>A0A1M6C871_9FIRM</name>
<protein>
    <submittedName>
        <fullName evidence="6">Type VII secretion AAA-ATPase EccA</fullName>
    </submittedName>
</protein>
<dbReference type="PANTHER" id="PTHR43392">
    <property type="entry name" value="AAA-TYPE ATPASE FAMILY PROTEIN / ANKYRIN REPEAT FAMILY PROTEIN"/>
    <property type="match status" value="1"/>
</dbReference>
<proteinExistence type="inferred from homology"/>
<feature type="region of interest" description="Disordered" evidence="4">
    <location>
        <begin position="43"/>
        <end position="70"/>
    </location>
</feature>
<dbReference type="EMBL" id="FQZP01000004">
    <property type="protein sequence ID" value="SHI57217.1"/>
    <property type="molecule type" value="Genomic_DNA"/>
</dbReference>
<sequence length="359" mass="40610">MDDPNKSKMDFNDLYKLLDEMDSVLRRNPLGRVYDDLYTRNTASLEADPGPAGQEEPPVQYGTGEAPGKEEIADTAPRKSLEELMAELNALVGLKKVKEDVKSLANMVKIMKMRKERGLPEVEMSLHLVFTGNPGTGKTTVARLLAGIYREIGVLSKGHLVEVDRSRLVAKYVGQTAPQVMEVVKEAMGGVLFIDEAYSLVSRRGENDFGFEAVDTLLKAMEDHRDDLIVIVAGYPDKMEEFLDSNPGLQSRFNKYIHFEDYSPEELVAIFDRMCEKNGYKTTDEAREKVAGMLETLYENRTENFANARTVRNLFEKILTVHADRLAEKESITDEELVTIIGEDVDKIDLEEMMYYKIE</sequence>
<dbReference type="CDD" id="cd00009">
    <property type="entry name" value="AAA"/>
    <property type="match status" value="1"/>
</dbReference>
<dbReference type="Proteomes" id="UP000324781">
    <property type="component" value="Unassembled WGS sequence"/>
</dbReference>
<dbReference type="PANTHER" id="PTHR43392:SF2">
    <property type="entry name" value="AAA-TYPE ATPASE FAMILY PROTEIN _ ANKYRIN REPEAT FAMILY PROTEIN"/>
    <property type="match status" value="1"/>
</dbReference>
<dbReference type="InterPro" id="IPR050773">
    <property type="entry name" value="CbxX/CfxQ_RuBisCO_ESX"/>
</dbReference>
<evidence type="ECO:0000256" key="4">
    <source>
        <dbReference type="SAM" id="MobiDB-lite"/>
    </source>
</evidence>
<organism evidence="6 7">
    <name type="scientific">Thermoclostridium caenicola</name>
    <dbReference type="NCBI Taxonomy" id="659425"/>
    <lineage>
        <taxon>Bacteria</taxon>
        <taxon>Bacillati</taxon>
        <taxon>Bacillota</taxon>
        <taxon>Clostridia</taxon>
        <taxon>Eubacteriales</taxon>
        <taxon>Oscillospiraceae</taxon>
        <taxon>Thermoclostridium</taxon>
    </lineage>
</organism>
<dbReference type="InterPro" id="IPR003959">
    <property type="entry name" value="ATPase_AAA_core"/>
</dbReference>
<dbReference type="InterPro" id="IPR041627">
    <property type="entry name" value="AAA_lid_6"/>
</dbReference>
<evidence type="ECO:0000256" key="1">
    <source>
        <dbReference type="ARBA" id="ARBA00010378"/>
    </source>
</evidence>
<dbReference type="OrthoDB" id="9806903at2"/>
<keyword evidence="2" id="KW-0547">Nucleotide-binding</keyword>
<accession>A0A1M6C871</accession>
<evidence type="ECO:0000259" key="5">
    <source>
        <dbReference type="SMART" id="SM00382"/>
    </source>
</evidence>
<evidence type="ECO:0000313" key="7">
    <source>
        <dbReference type="Proteomes" id="UP000324781"/>
    </source>
</evidence>
<dbReference type="InterPro" id="IPR003593">
    <property type="entry name" value="AAA+_ATPase"/>
</dbReference>
<dbReference type="GO" id="GO:0005524">
    <property type="term" value="F:ATP binding"/>
    <property type="evidence" value="ECO:0007669"/>
    <property type="project" value="UniProtKB-KW"/>
</dbReference>
<keyword evidence="3" id="KW-0067">ATP-binding</keyword>
<dbReference type="PRINTS" id="PR00819">
    <property type="entry name" value="CBXCFQXSUPER"/>
</dbReference>
<dbReference type="Gene3D" id="3.40.50.300">
    <property type="entry name" value="P-loop containing nucleotide triphosphate hydrolases"/>
    <property type="match status" value="1"/>
</dbReference>
<feature type="domain" description="AAA+ ATPase" evidence="5">
    <location>
        <begin position="124"/>
        <end position="263"/>
    </location>
</feature>
<dbReference type="InterPro" id="IPR027417">
    <property type="entry name" value="P-loop_NTPase"/>
</dbReference>
<reference evidence="6 7" key="1">
    <citation type="submission" date="2016-11" db="EMBL/GenBank/DDBJ databases">
        <authorList>
            <person name="Varghese N."/>
            <person name="Submissions S."/>
        </authorList>
    </citation>
    <scope>NUCLEOTIDE SEQUENCE [LARGE SCALE GENOMIC DNA]</scope>
    <source>
        <strain evidence="6 7">DSM 19027</strain>
    </source>
</reference>
<evidence type="ECO:0000313" key="6">
    <source>
        <dbReference type="EMBL" id="SHI57217.1"/>
    </source>
</evidence>
<evidence type="ECO:0000256" key="2">
    <source>
        <dbReference type="ARBA" id="ARBA00022741"/>
    </source>
</evidence>
<dbReference type="GO" id="GO:0016887">
    <property type="term" value="F:ATP hydrolysis activity"/>
    <property type="evidence" value="ECO:0007669"/>
    <property type="project" value="InterPro"/>
</dbReference>